<dbReference type="EC" id="2.3.2.27" evidence="5 18"/>
<dbReference type="InterPro" id="IPR054478">
    <property type="entry name" value="LTN1_UBC"/>
</dbReference>
<dbReference type="InterPro" id="IPR001841">
    <property type="entry name" value="Znf_RING"/>
</dbReference>
<gene>
    <name evidence="20" type="ORF">CYNAS_LOCUS7893</name>
</gene>
<evidence type="ECO:0000256" key="14">
    <source>
        <dbReference type="ARBA" id="ARBA00032366"/>
    </source>
</evidence>
<dbReference type="Gene3D" id="3.30.40.10">
    <property type="entry name" value="Zinc/RING finger domain, C3HC4 (zinc finger)"/>
    <property type="match status" value="1"/>
</dbReference>
<dbReference type="InterPro" id="IPR016024">
    <property type="entry name" value="ARM-type_fold"/>
</dbReference>
<dbReference type="InterPro" id="IPR039804">
    <property type="entry name" value="RING-CH-C4HC3_LTN1"/>
</dbReference>
<accession>A0AA36M2J9</accession>
<comment type="catalytic activity">
    <reaction evidence="1 18">
        <text>S-ubiquitinyl-[E2 ubiquitin-conjugating enzyme]-L-cysteine + [acceptor protein]-L-lysine = [E2 ubiquitin-conjugating enzyme]-L-cysteine + N(6)-ubiquitinyl-[acceptor protein]-L-lysine.</text>
        <dbReference type="EC" id="2.3.2.27"/>
    </reaction>
</comment>
<comment type="caution">
    <text evidence="20">The sequence shown here is derived from an EMBL/GenBank/DDBJ whole genome shotgun (WGS) entry which is preliminary data.</text>
</comment>
<dbReference type="GO" id="GO:0005829">
    <property type="term" value="C:cytosol"/>
    <property type="evidence" value="ECO:0007669"/>
    <property type="project" value="UniProtKB-SubCell"/>
</dbReference>
<evidence type="ECO:0000256" key="1">
    <source>
        <dbReference type="ARBA" id="ARBA00000900"/>
    </source>
</evidence>
<keyword evidence="13 18" id="KW-0862">Zinc</keyword>
<dbReference type="GO" id="GO:0072344">
    <property type="term" value="P:rescue of stalled ribosome"/>
    <property type="evidence" value="ECO:0007669"/>
    <property type="project" value="UniProtKB-UniRule"/>
</dbReference>
<dbReference type="CDD" id="cd16491">
    <property type="entry name" value="RING-CH-C4HC3_LTN1"/>
    <property type="match status" value="1"/>
</dbReference>
<proteinExistence type="inferred from homology"/>
<evidence type="ECO:0000256" key="6">
    <source>
        <dbReference type="ARBA" id="ARBA00017157"/>
    </source>
</evidence>
<dbReference type="Pfam" id="PF13639">
    <property type="entry name" value="zf-RING_2"/>
    <property type="match status" value="1"/>
</dbReference>
<dbReference type="FunFam" id="3.30.40.10:FF:000038">
    <property type="entry name" value="E3 ubiquitin-protein ligase listerin"/>
    <property type="match status" value="1"/>
</dbReference>
<dbReference type="PROSITE" id="PS50089">
    <property type="entry name" value="ZF_RING_2"/>
    <property type="match status" value="1"/>
</dbReference>
<dbReference type="InterPro" id="IPR054477">
    <property type="entry name" value="LTN1_E3_ligase_6th"/>
</dbReference>
<dbReference type="Proteomes" id="UP001176961">
    <property type="component" value="Unassembled WGS sequence"/>
</dbReference>
<evidence type="ECO:0000256" key="10">
    <source>
        <dbReference type="ARBA" id="ARBA00022737"/>
    </source>
</evidence>
<dbReference type="InterPro" id="IPR011989">
    <property type="entry name" value="ARM-like"/>
</dbReference>
<dbReference type="SUPFAM" id="SSF57850">
    <property type="entry name" value="RING/U-box"/>
    <property type="match status" value="1"/>
</dbReference>
<feature type="domain" description="RING-type" evidence="19">
    <location>
        <begin position="1414"/>
        <end position="1461"/>
    </location>
</feature>
<dbReference type="Pfam" id="PF22999">
    <property type="entry name" value="LTN1_E3_ligase_6th"/>
    <property type="match status" value="1"/>
</dbReference>
<dbReference type="GO" id="GO:0043023">
    <property type="term" value="F:ribosomal large subunit binding"/>
    <property type="evidence" value="ECO:0007669"/>
    <property type="project" value="TreeGrafter"/>
</dbReference>
<evidence type="ECO:0000256" key="17">
    <source>
        <dbReference type="PROSITE-ProRule" id="PRU00175"/>
    </source>
</evidence>
<keyword evidence="10" id="KW-0677">Repeat</keyword>
<dbReference type="PANTHER" id="PTHR12389">
    <property type="entry name" value="ZINC FINGER PROTEIN 294"/>
    <property type="match status" value="1"/>
</dbReference>
<evidence type="ECO:0000256" key="7">
    <source>
        <dbReference type="ARBA" id="ARBA00022490"/>
    </source>
</evidence>
<keyword evidence="12 18" id="KW-0833">Ubl conjugation pathway</keyword>
<evidence type="ECO:0000256" key="5">
    <source>
        <dbReference type="ARBA" id="ARBA00012483"/>
    </source>
</evidence>
<dbReference type="SMART" id="SM00184">
    <property type="entry name" value="RING"/>
    <property type="match status" value="1"/>
</dbReference>
<keyword evidence="21" id="KW-1185">Reference proteome</keyword>
<dbReference type="GO" id="GO:1990112">
    <property type="term" value="C:RQC complex"/>
    <property type="evidence" value="ECO:0007669"/>
    <property type="project" value="UniProtKB-UniRule"/>
</dbReference>
<dbReference type="GO" id="GO:1990116">
    <property type="term" value="P:ribosome-associated ubiquitin-dependent protein catabolic process"/>
    <property type="evidence" value="ECO:0007669"/>
    <property type="project" value="UniProtKB-UniRule"/>
</dbReference>
<comment type="function">
    <text evidence="15">E3 ubiquitin-protein ligase. Component of the ribosome quality control complex (RQC), a ribosome-associated complex that mediates ubiquitination and extraction of incompletely synthesized nascent chains for proteasomal degradation. Ubiquitination leads to vcp/p97 recruitment for extraction and degradation of the incomplete translation product.</text>
</comment>
<sequence>MSKPQRRKGNVQAASSAHAAALLEKSGQSVGFVGFDTGFSNVFDAAAAAAAGSVGREIDSDVVLIFRKLSKKDPQTREKALRELIASVKEKDAEMVELCYNHFATIMDKLATDGSPTVRILSLRAASYFISTLKKGAEKQLKVIMPFILFGTCDSSLSVANQAEAALSENFPGEKSQQASSIFAVTTAKIAVDIIAERHSLLHAQKYDNEDSPEQRVSRLTTQCLLTLARLAPLASSNPHFNEVLEKLFKDSHVIKKLVKSNATVKSALLGVCLKMPDCVAIFLDTPLAAWIISNLDSPDAAVATRAFEAFIRLGSDERFFEKFNIQKAVVPKILSVIRRKEVHWRHVSHFFLSSYALLVPRVSDQLHFVTSFLESFMDKLPFESGGTMQFWAKSFAECMKYTFSKEELIAQCPKNKLIELIVQSVDLVCNESRECQEPIVSLISWVLDKNVLSDSDVCSLLDSLQLNLINKRPQSDGLCSSLIAGASWHLRTIHAAFLRVPPLHPEFVTPLLTCSDDYLNYIDKNIDVIPLLSKESQISPTSAKVVLRILRSNPACFKNLDLSTANFTPLLLPELSPNDWPLILQSLGTQLIPCLKKVFLQWSKTDELEPAKKVLERLQVSERGEVLSAFLESKHLPTYFISELAKSVELPEELTADLSRLLFRSLFFSEVSDDEMDSILGTLAKFPPCELLLRSMLTAYVEEVTDEELPRRFSVERLRRIGIICSQLIYTDRRYLLLLPTQENLLELLGVFDAFVQSDVVAKHGLFADTLSDSSEIRVPTAEDQFLRFMENSARKAMIYLTIDCEDKAHDISLAYAAAVVPVVDLLYETRWECSPRSEVFTDCIKLWEDVFQRTALATHRAIAAFTHLPTAPSSAQLALRVLCENGALWQKGKTEDRNIAWYWATSSDCSGMKLETVERWISRFHAETPLEFLAHLHDYIQKNAPEWQDTMFSGSALDAPSYHISLLCLHAAISVFGDISLLSSLTPELLDFIMCGVVTAMDSCDEAIGTKITSNHKVETLAGLSLKMFERCAKTALEKFCNSLDTEWPNFFLPTMSRIIVRWFTLLDVDAKPTFFVRALVKALLYLSELPDDLSLKKKLSPELDRFEYDAMHQTLIIQAEDLVLSENPFIQFAALHMFKVLTPIMYRQENEQWMEEEKVSASGPRHLVVPDTLSKLIDGTTGWPAIMAFDAALVPLAISISSDEERVAYCDALPHAVSTILPQILARCPEDLPSSKEREYFISECFPFSVDVYERYAANLLYRTLGTLPAVVRNWYAGLPNAATQIVSKYVRYYVSKLLVEAELNKVKSANKSHLKADKSLKIRVVPVSGEVIAEYKVEETTMRLSIVMPPDWPLSVPTIQIDKAIVPSEKAKKWLLQLTAYLFHQNGSTVEGIIMWRKNVDRDVEGAEACTICMMTIHSTNHQLPKVKCRQCKNKFHSNCLYKWFESSSQSSCPLCRANFT</sequence>
<keyword evidence="8 18" id="KW-0808">Transferase</keyword>
<evidence type="ECO:0000256" key="12">
    <source>
        <dbReference type="ARBA" id="ARBA00022786"/>
    </source>
</evidence>
<evidence type="ECO:0000256" key="16">
    <source>
        <dbReference type="ARBA" id="ARBA00065062"/>
    </source>
</evidence>
<comment type="subunit">
    <text evidence="16">Component of the ribosome quality control complex (RQC), composed of at least the E3 ubiquitin ligase ltn1 and nemf. The complex probably also contains tcf25 as well as vcp/p97 and its ubiquitin-binding cofactors. RQC forms a stable complex with 60S ribosomal subunits.</text>
</comment>
<keyword evidence="7" id="KW-0963">Cytoplasm</keyword>
<dbReference type="InterPro" id="IPR013083">
    <property type="entry name" value="Znf_RING/FYVE/PHD"/>
</dbReference>
<comment type="similarity">
    <text evidence="4 18">Belongs to the LTN1 family.</text>
</comment>
<evidence type="ECO:0000256" key="11">
    <source>
        <dbReference type="ARBA" id="ARBA00022771"/>
    </source>
</evidence>
<organism evidence="20 21">
    <name type="scientific">Cylicocyclus nassatus</name>
    <name type="common">Nematode worm</name>
    <dbReference type="NCBI Taxonomy" id="53992"/>
    <lineage>
        <taxon>Eukaryota</taxon>
        <taxon>Metazoa</taxon>
        <taxon>Ecdysozoa</taxon>
        <taxon>Nematoda</taxon>
        <taxon>Chromadorea</taxon>
        <taxon>Rhabditida</taxon>
        <taxon>Rhabditina</taxon>
        <taxon>Rhabditomorpha</taxon>
        <taxon>Strongyloidea</taxon>
        <taxon>Strongylidae</taxon>
        <taxon>Cylicocyclus</taxon>
    </lineage>
</organism>
<dbReference type="Pfam" id="PF24618">
    <property type="entry name" value="LTN1_E3_ligase_5th"/>
    <property type="match status" value="1"/>
</dbReference>
<dbReference type="Gene3D" id="1.25.10.10">
    <property type="entry name" value="Leucine-rich Repeat Variant"/>
    <property type="match status" value="1"/>
</dbReference>
<evidence type="ECO:0000256" key="9">
    <source>
        <dbReference type="ARBA" id="ARBA00022723"/>
    </source>
</evidence>
<keyword evidence="11 17" id="KW-0863">Zinc-finger</keyword>
<dbReference type="InterPro" id="IPR039795">
    <property type="entry name" value="LTN1/Rkr1"/>
</dbReference>
<evidence type="ECO:0000256" key="18">
    <source>
        <dbReference type="RuleBase" id="RU367090"/>
    </source>
</evidence>
<evidence type="ECO:0000256" key="15">
    <source>
        <dbReference type="ARBA" id="ARBA00053497"/>
    </source>
</evidence>
<dbReference type="Pfam" id="PF22958">
    <property type="entry name" value="Ltn1_1st"/>
    <property type="match status" value="1"/>
</dbReference>
<comment type="pathway">
    <text evidence="3 18">Protein modification; protein ubiquitination.</text>
</comment>
<protein>
    <recommendedName>
        <fullName evidence="6 18">E3 ubiquitin-protein ligase listerin</fullName>
        <ecNumber evidence="5 18">2.3.2.27</ecNumber>
    </recommendedName>
    <alternativeName>
        <fullName evidence="14 18">RING-type E3 ubiquitin transferase listerin</fullName>
    </alternativeName>
</protein>
<evidence type="ECO:0000256" key="4">
    <source>
        <dbReference type="ARBA" id="ARBA00007997"/>
    </source>
</evidence>
<dbReference type="EMBL" id="CATQJL010000112">
    <property type="protein sequence ID" value="CAJ0595910.1"/>
    <property type="molecule type" value="Genomic_DNA"/>
</dbReference>
<evidence type="ECO:0000256" key="3">
    <source>
        <dbReference type="ARBA" id="ARBA00004906"/>
    </source>
</evidence>
<reference evidence="20" key="1">
    <citation type="submission" date="2023-07" db="EMBL/GenBank/DDBJ databases">
        <authorList>
            <consortium name="CYATHOMIX"/>
        </authorList>
    </citation>
    <scope>NUCLEOTIDE SEQUENCE</scope>
    <source>
        <strain evidence="20">N/A</strain>
    </source>
</reference>
<evidence type="ECO:0000259" key="19">
    <source>
        <dbReference type="PROSITE" id="PS50089"/>
    </source>
</evidence>
<evidence type="ECO:0000313" key="21">
    <source>
        <dbReference type="Proteomes" id="UP001176961"/>
    </source>
</evidence>
<comment type="subcellular location">
    <subcellularLocation>
        <location evidence="2">Cytoplasm</location>
        <location evidence="2">Cytosol</location>
    </subcellularLocation>
</comment>
<dbReference type="GO" id="GO:0008270">
    <property type="term" value="F:zinc ion binding"/>
    <property type="evidence" value="ECO:0007669"/>
    <property type="project" value="UniProtKB-KW"/>
</dbReference>
<evidence type="ECO:0000256" key="13">
    <source>
        <dbReference type="ARBA" id="ARBA00022833"/>
    </source>
</evidence>
<dbReference type="PANTHER" id="PTHR12389:SF0">
    <property type="entry name" value="E3 UBIQUITIN-PROTEIN LIGASE LISTERIN"/>
    <property type="match status" value="1"/>
</dbReference>
<dbReference type="InterPro" id="IPR054476">
    <property type="entry name" value="Ltn1_N"/>
</dbReference>
<evidence type="ECO:0000313" key="20">
    <source>
        <dbReference type="EMBL" id="CAJ0595910.1"/>
    </source>
</evidence>
<dbReference type="InterPro" id="IPR056241">
    <property type="entry name" value="LTN1_HEAT_5th"/>
</dbReference>
<dbReference type="GO" id="GO:0061630">
    <property type="term" value="F:ubiquitin protein ligase activity"/>
    <property type="evidence" value="ECO:0007669"/>
    <property type="project" value="UniProtKB-UniRule"/>
</dbReference>
<evidence type="ECO:0000256" key="8">
    <source>
        <dbReference type="ARBA" id="ARBA00022679"/>
    </source>
</evidence>
<name>A0AA36M2J9_CYLNA</name>
<keyword evidence="9 18" id="KW-0479">Metal-binding</keyword>
<dbReference type="SUPFAM" id="SSF48371">
    <property type="entry name" value="ARM repeat"/>
    <property type="match status" value="1"/>
</dbReference>
<evidence type="ECO:0000256" key="2">
    <source>
        <dbReference type="ARBA" id="ARBA00004514"/>
    </source>
</evidence>
<dbReference type="Pfam" id="PF23009">
    <property type="entry name" value="UBC_like"/>
    <property type="match status" value="1"/>
</dbReference>